<evidence type="ECO:0000256" key="4">
    <source>
        <dbReference type="ARBA" id="ARBA00022989"/>
    </source>
</evidence>
<dbReference type="PANTHER" id="PTHR23502:SF51">
    <property type="entry name" value="QUINIDINE RESISTANCE PROTEIN 1-RELATED"/>
    <property type="match status" value="1"/>
</dbReference>
<feature type="compositionally biased region" description="Basic and acidic residues" evidence="6">
    <location>
        <begin position="28"/>
        <end position="38"/>
    </location>
</feature>
<dbReference type="Gene3D" id="1.20.1720.10">
    <property type="entry name" value="Multidrug resistance protein D"/>
    <property type="match status" value="1"/>
</dbReference>
<accession>A0ABR0DZQ8</accession>
<proteinExistence type="predicted"/>
<evidence type="ECO:0000256" key="3">
    <source>
        <dbReference type="ARBA" id="ARBA00022692"/>
    </source>
</evidence>
<evidence type="ECO:0000256" key="6">
    <source>
        <dbReference type="SAM" id="MobiDB-lite"/>
    </source>
</evidence>
<protein>
    <recommendedName>
        <fullName evidence="8">Major facilitator superfamily (MFS) profile domain-containing protein</fullName>
    </recommendedName>
</protein>
<feature type="transmembrane region" description="Helical" evidence="7">
    <location>
        <begin position="314"/>
        <end position="335"/>
    </location>
</feature>
<dbReference type="Gene3D" id="1.20.1250.20">
    <property type="entry name" value="MFS general substrate transporter like domains"/>
    <property type="match status" value="1"/>
</dbReference>
<dbReference type="EMBL" id="JAXOVC010000013">
    <property type="protein sequence ID" value="KAK4494662.1"/>
    <property type="molecule type" value="Genomic_DNA"/>
</dbReference>
<dbReference type="InterPro" id="IPR020846">
    <property type="entry name" value="MFS_dom"/>
</dbReference>
<dbReference type="Pfam" id="PF07690">
    <property type="entry name" value="MFS_1"/>
    <property type="match status" value="1"/>
</dbReference>
<dbReference type="SUPFAM" id="SSF103473">
    <property type="entry name" value="MFS general substrate transporter"/>
    <property type="match status" value="1"/>
</dbReference>
<keyword evidence="10" id="KW-1185">Reference proteome</keyword>
<organism evidence="9 10">
    <name type="scientific">Zasmidium cellare</name>
    <name type="common">Wine cellar mold</name>
    <name type="synonym">Racodium cellare</name>
    <dbReference type="NCBI Taxonomy" id="395010"/>
    <lineage>
        <taxon>Eukaryota</taxon>
        <taxon>Fungi</taxon>
        <taxon>Dikarya</taxon>
        <taxon>Ascomycota</taxon>
        <taxon>Pezizomycotina</taxon>
        <taxon>Dothideomycetes</taxon>
        <taxon>Dothideomycetidae</taxon>
        <taxon>Mycosphaerellales</taxon>
        <taxon>Mycosphaerellaceae</taxon>
        <taxon>Zasmidium</taxon>
    </lineage>
</organism>
<feature type="transmembrane region" description="Helical" evidence="7">
    <location>
        <begin position="406"/>
        <end position="425"/>
    </location>
</feature>
<feature type="transmembrane region" description="Helical" evidence="7">
    <location>
        <begin position="141"/>
        <end position="160"/>
    </location>
</feature>
<keyword evidence="2" id="KW-0813">Transport</keyword>
<feature type="region of interest" description="Disordered" evidence="6">
    <location>
        <begin position="1"/>
        <end position="55"/>
    </location>
</feature>
<comment type="subcellular location">
    <subcellularLocation>
        <location evidence="1">Membrane</location>
        <topology evidence="1">Multi-pass membrane protein</topology>
    </subcellularLocation>
</comment>
<feature type="transmembrane region" description="Helical" evidence="7">
    <location>
        <begin position="230"/>
        <end position="249"/>
    </location>
</feature>
<dbReference type="InterPro" id="IPR011701">
    <property type="entry name" value="MFS"/>
</dbReference>
<evidence type="ECO:0000256" key="5">
    <source>
        <dbReference type="ARBA" id="ARBA00023136"/>
    </source>
</evidence>
<evidence type="ECO:0000259" key="8">
    <source>
        <dbReference type="PROSITE" id="PS50850"/>
    </source>
</evidence>
<evidence type="ECO:0000313" key="9">
    <source>
        <dbReference type="EMBL" id="KAK4494662.1"/>
    </source>
</evidence>
<feature type="transmembrane region" description="Helical" evidence="7">
    <location>
        <begin position="431"/>
        <end position="456"/>
    </location>
</feature>
<feature type="domain" description="Major facilitator superfamily (MFS) profile" evidence="8">
    <location>
        <begin position="75"/>
        <end position="526"/>
    </location>
</feature>
<keyword evidence="4 7" id="KW-1133">Transmembrane helix</keyword>
<name>A0ABR0DZQ8_ZASCE</name>
<keyword evidence="5 7" id="KW-0472">Membrane</keyword>
<comment type="caution">
    <text evidence="9">The sequence shown here is derived from an EMBL/GenBank/DDBJ whole genome shotgun (WGS) entry which is preliminary data.</text>
</comment>
<gene>
    <name evidence="9" type="ORF">PRZ48_014018</name>
</gene>
<dbReference type="InterPro" id="IPR036259">
    <property type="entry name" value="MFS_trans_sf"/>
</dbReference>
<evidence type="ECO:0000313" key="10">
    <source>
        <dbReference type="Proteomes" id="UP001305779"/>
    </source>
</evidence>
<feature type="transmembrane region" description="Helical" evidence="7">
    <location>
        <begin position="106"/>
        <end position="129"/>
    </location>
</feature>
<dbReference type="PANTHER" id="PTHR23502">
    <property type="entry name" value="MAJOR FACILITATOR SUPERFAMILY"/>
    <property type="match status" value="1"/>
</dbReference>
<evidence type="ECO:0000256" key="1">
    <source>
        <dbReference type="ARBA" id="ARBA00004141"/>
    </source>
</evidence>
<reference evidence="9 10" key="1">
    <citation type="journal article" date="2023" name="G3 (Bethesda)">
        <title>A chromosome-level genome assembly of Zasmidium syzygii isolated from banana leaves.</title>
        <authorList>
            <person name="van Westerhoven A.C."/>
            <person name="Mehrabi R."/>
            <person name="Talebi R."/>
            <person name="Steentjes M.B.F."/>
            <person name="Corcolon B."/>
            <person name="Chong P.A."/>
            <person name="Kema G.H.J."/>
            <person name="Seidl M.F."/>
        </authorList>
    </citation>
    <scope>NUCLEOTIDE SEQUENCE [LARGE SCALE GENOMIC DNA]</scope>
    <source>
        <strain evidence="9 10">P124</strain>
    </source>
</reference>
<evidence type="ECO:0000256" key="7">
    <source>
        <dbReference type="SAM" id="Phobius"/>
    </source>
</evidence>
<feature type="transmembrane region" description="Helical" evidence="7">
    <location>
        <begin position="347"/>
        <end position="371"/>
    </location>
</feature>
<keyword evidence="3 7" id="KW-0812">Transmembrane</keyword>
<feature type="transmembrane region" description="Helical" evidence="7">
    <location>
        <begin position="503"/>
        <end position="520"/>
    </location>
</feature>
<sequence length="545" mass="59400">MEKHHTIANAEDTSVKEKTSVSRNAEVVQDHEIPRPEADEVAALDNPPEDVEKQAPTHHDHLDYCILPEWQKIALMLTASFAAIISPISSSIYLPAVNALSRDLGVSIPLINITISTYLIFQGIAPSFTAALSESFGRRPAYMMCFVVYLGANIGLALQTDYAALLVLRCMQSSGSSGTIALGSAVVSDLATRAERGKYIGYASMGVTLGPALGPVIGGLLEHFLGWRSIFWFLCIFCGTFAIIIAIVFRETCRSVVGNGSIPPQEWNRSAIQWISQDLLHKPPPEPVYDSLQKPRKRPNPLSSLMILRDRETCIIALFGASLFAGYSSVLSVLTSQLESRFHFNSIQIGLCYLPLGFGSLTSRWTMGILLDRNFRREAKKQGLEVIKNKQQEIAAFDVEKARLKITIPFVMVGCVSIIAYGWTMEFDTPLAAPLVVVFFTAHCTTGAFSSLNTLVVDINREQPAIASAASNLTRCLLAAGAVAAANPLISAIGIGWTSTICAFVWVACLPLILLVYAKGHQWRKTKAQREAASSSDKEPQPAHT</sequence>
<dbReference type="Proteomes" id="UP001305779">
    <property type="component" value="Unassembled WGS sequence"/>
</dbReference>
<feature type="transmembrane region" description="Helical" evidence="7">
    <location>
        <begin position="199"/>
        <end position="218"/>
    </location>
</feature>
<evidence type="ECO:0000256" key="2">
    <source>
        <dbReference type="ARBA" id="ARBA00022448"/>
    </source>
</evidence>
<dbReference type="PROSITE" id="PS50850">
    <property type="entry name" value="MFS"/>
    <property type="match status" value="1"/>
</dbReference>
<feature type="transmembrane region" description="Helical" evidence="7">
    <location>
        <begin position="73"/>
        <end position="94"/>
    </location>
</feature>